<organism evidence="8 9">
    <name type="scientific">Lentinula boryana</name>
    <dbReference type="NCBI Taxonomy" id="40481"/>
    <lineage>
        <taxon>Eukaryota</taxon>
        <taxon>Fungi</taxon>
        <taxon>Dikarya</taxon>
        <taxon>Basidiomycota</taxon>
        <taxon>Agaricomycotina</taxon>
        <taxon>Agaricomycetes</taxon>
        <taxon>Agaricomycetidae</taxon>
        <taxon>Agaricales</taxon>
        <taxon>Marasmiineae</taxon>
        <taxon>Omphalotaceae</taxon>
        <taxon>Lentinula</taxon>
    </lineage>
</organism>
<evidence type="ECO:0000256" key="6">
    <source>
        <dbReference type="ARBA" id="ARBA00023002"/>
    </source>
</evidence>
<dbReference type="InterPro" id="IPR036188">
    <property type="entry name" value="FAD/NAD-bd_sf"/>
</dbReference>
<keyword evidence="6" id="KW-0560">Oxidoreductase</keyword>
<evidence type="ECO:0000256" key="1">
    <source>
        <dbReference type="ARBA" id="ARBA00001974"/>
    </source>
</evidence>
<keyword evidence="4" id="KW-0274">FAD</keyword>
<evidence type="ECO:0000256" key="3">
    <source>
        <dbReference type="ARBA" id="ARBA00022630"/>
    </source>
</evidence>
<dbReference type="Proteomes" id="UP001163828">
    <property type="component" value="Unassembled WGS sequence"/>
</dbReference>
<reference evidence="8" key="1">
    <citation type="submission" date="2022-08" db="EMBL/GenBank/DDBJ databases">
        <authorList>
            <consortium name="DOE Joint Genome Institute"/>
            <person name="Min B."/>
            <person name="Riley R."/>
            <person name="Sierra-Patev S."/>
            <person name="Naranjo-Ortiz M."/>
            <person name="Looney B."/>
            <person name="Konkel Z."/>
            <person name="Slot J.C."/>
            <person name="Sakamoto Y."/>
            <person name="Steenwyk J.L."/>
            <person name="Rokas A."/>
            <person name="Carro J."/>
            <person name="Camarero S."/>
            <person name="Ferreira P."/>
            <person name="Molpeceres G."/>
            <person name="Ruiz-Duenas F.J."/>
            <person name="Serrano A."/>
            <person name="Henrissat B."/>
            <person name="Drula E."/>
            <person name="Hughes K.W."/>
            <person name="Mata J.L."/>
            <person name="Ishikawa N.K."/>
            <person name="Vargas-Isla R."/>
            <person name="Ushijima S."/>
            <person name="Smith C.A."/>
            <person name="Ahrendt S."/>
            <person name="Andreopoulos W."/>
            <person name="He G."/>
            <person name="Labutti K."/>
            <person name="Lipzen A."/>
            <person name="Ng V."/>
            <person name="Sandor L."/>
            <person name="Barry K."/>
            <person name="Martinez A.T."/>
            <person name="Xiao Y."/>
            <person name="Gibbons J.G."/>
            <person name="Terashima K."/>
            <person name="Hibbett D.S."/>
            <person name="Grigoriev I.V."/>
        </authorList>
    </citation>
    <scope>NUCLEOTIDE SEQUENCE</scope>
    <source>
        <strain evidence="8">TFB10827</strain>
    </source>
</reference>
<comment type="similarity">
    <text evidence="2">Belongs to the FAD-binding monooxygenase family.</text>
</comment>
<dbReference type="Gene3D" id="3.50.50.60">
    <property type="entry name" value="FAD/NAD(P)-binding domain"/>
    <property type="match status" value="2"/>
</dbReference>
<name>A0ABQ8QKL6_9AGAR</name>
<evidence type="ECO:0000256" key="2">
    <source>
        <dbReference type="ARBA" id="ARBA00010139"/>
    </source>
</evidence>
<evidence type="ECO:0000256" key="5">
    <source>
        <dbReference type="ARBA" id="ARBA00022857"/>
    </source>
</evidence>
<dbReference type="Pfam" id="PF00743">
    <property type="entry name" value="FMO-like"/>
    <property type="match status" value="1"/>
</dbReference>
<dbReference type="SUPFAM" id="SSF51905">
    <property type="entry name" value="FAD/NAD(P)-binding domain"/>
    <property type="match status" value="2"/>
</dbReference>
<dbReference type="PANTHER" id="PTHR43098:SF3">
    <property type="entry name" value="L-ORNITHINE N(5)-MONOOXYGENASE-RELATED"/>
    <property type="match status" value="1"/>
</dbReference>
<evidence type="ECO:0000313" key="9">
    <source>
        <dbReference type="Proteomes" id="UP001163828"/>
    </source>
</evidence>
<proteinExistence type="inferred from homology"/>
<evidence type="ECO:0000313" key="8">
    <source>
        <dbReference type="EMBL" id="KAJ3998997.1"/>
    </source>
</evidence>
<dbReference type="PANTHER" id="PTHR43098">
    <property type="entry name" value="L-ORNITHINE N(5)-MONOOXYGENASE-RELATED"/>
    <property type="match status" value="1"/>
</dbReference>
<keyword evidence="3" id="KW-0285">Flavoprotein</keyword>
<dbReference type="EMBL" id="MU790547">
    <property type="protein sequence ID" value="KAJ3998997.1"/>
    <property type="molecule type" value="Genomic_DNA"/>
</dbReference>
<keyword evidence="9" id="KW-1185">Reference proteome</keyword>
<evidence type="ECO:0000256" key="4">
    <source>
        <dbReference type="ARBA" id="ARBA00022827"/>
    </source>
</evidence>
<keyword evidence="7 8" id="KW-0503">Monooxygenase</keyword>
<dbReference type="InterPro" id="IPR020946">
    <property type="entry name" value="Flavin_mOase-like"/>
</dbReference>
<dbReference type="InterPro" id="IPR050775">
    <property type="entry name" value="FAD-binding_Monooxygenases"/>
</dbReference>
<protein>
    <submittedName>
        <fullName evidence="8">Cyclohexanone monooxygenase</fullName>
    </submittedName>
</protein>
<dbReference type="GO" id="GO:0004497">
    <property type="term" value="F:monooxygenase activity"/>
    <property type="evidence" value="ECO:0007669"/>
    <property type="project" value="UniProtKB-KW"/>
</dbReference>
<comment type="cofactor">
    <cofactor evidence="1">
        <name>FAD</name>
        <dbReference type="ChEBI" id="CHEBI:57692"/>
    </cofactor>
</comment>
<accession>A0ABQ8QKL6</accession>
<keyword evidence="5" id="KW-0521">NADP</keyword>
<comment type="caution">
    <text evidence="8">The sequence shown here is derived from an EMBL/GenBank/DDBJ whole genome shotgun (WGS) entry which is preliminary data.</text>
</comment>
<sequence length="558" mass="63238">MAPPQLTLDVLCVGAGFAGIFELYHLRSLGYSVKVFEAAEDIGGVWWHNCYPGARVDSIVPVYEFSDEKVWADWSWSEKYPDWKELRRYFQHVDEKLDIRKDIVFNRRVTSAKWNVNEDKWLVTSQDGSVVNARFFILCVGNNSKIYIPDIPGLDRFRGSCHHTARWPQAGLDLQNKRVAVIGTGASGVQIVQDVGPRAAQLTVYQRTPNIAFPMRQKSIDEETSKKMKVEVYDMVYRRRRQTLGGHAYDLYPKNSCDATAEERLLFYEDMWNTIGGIQLVAASYKDIRLNQKANDELYNFWRIKVLERVRSPRLQVTLAPEVPPHPVGAKRPSLEVSYFETFNLPNVDLVDLTQNAIVEITSNGILTNDGREREFDVIVLATGFDAMSGGITQIDIEGTDGISILDKWTKSVRTYLGMMTANFPNMFFIYGPGAPTALSNGPTCIVSTVLPPFTALTIVWTKEVQGEWINTCIQNMMDKGLTRIEPLPEAEEEWQKSVFESMSEGLYDAPTSVFLGRNIPGKVSEPQIYVGGIPKYTEMCWKKIHDGYEGFSRTALK</sequence>
<gene>
    <name evidence="8" type="ORF">F5050DRAFT_1805420</name>
</gene>
<evidence type="ECO:0000256" key="7">
    <source>
        <dbReference type="ARBA" id="ARBA00023033"/>
    </source>
</evidence>